<gene>
    <name evidence="1" type="ORF">ALQ49_04953</name>
</gene>
<evidence type="ECO:0000313" key="1">
    <source>
        <dbReference type="EMBL" id="RMN92870.1"/>
    </source>
</evidence>
<sequence>MRSFSPSRFETVDDVIGHAFGDGRGVFRIAQQHDAGRWQLWQVFGIAEDAQLRCGQALKLRGDRKACADHCSDRRHAGTGVGDAVLTLHAVQRIAGPVATKAMGIEHRQRHGLLFMRREADGLHPDQALVTQQGADLGAGLARHDGQIKVLALQQQIGRFAVHFHLNQRISLRELRKDAGQKAHHVIIGRADFHHADHVRLAQGIEHLAVQLENPPCIAEQYLALCCEVQGPAFTLEQLTLNDILFQTLHLHADRRLSAVDHFTCASETAVVGNGYKGTKQFGINARIIGQTINLPDGLHKKHSLD</sequence>
<protein>
    <submittedName>
        <fullName evidence="1">Putative Membrane protein</fullName>
    </submittedName>
</protein>
<evidence type="ECO:0000313" key="2">
    <source>
        <dbReference type="Proteomes" id="UP000278062"/>
    </source>
</evidence>
<name>A0A3M3R8P8_9PSED</name>
<organism evidence="1 2">
    <name type="scientific">Pseudomonas syringae pv. apii</name>
    <dbReference type="NCBI Taxonomy" id="81036"/>
    <lineage>
        <taxon>Bacteria</taxon>
        <taxon>Pseudomonadati</taxon>
        <taxon>Pseudomonadota</taxon>
        <taxon>Gammaproteobacteria</taxon>
        <taxon>Pseudomonadales</taxon>
        <taxon>Pseudomonadaceae</taxon>
        <taxon>Pseudomonas</taxon>
    </lineage>
</organism>
<dbReference type="AlphaFoldDB" id="A0A3M3R8P8"/>
<proteinExistence type="predicted"/>
<comment type="caution">
    <text evidence="1">The sequence shown here is derived from an EMBL/GenBank/DDBJ whole genome shotgun (WGS) entry which is preliminary data.</text>
</comment>
<dbReference type="Proteomes" id="UP000278062">
    <property type="component" value="Unassembled WGS sequence"/>
</dbReference>
<reference evidence="1 2" key="1">
    <citation type="submission" date="2018-08" db="EMBL/GenBank/DDBJ databases">
        <title>Recombination of ecologically and evolutionarily significant loci maintains genetic cohesion in the Pseudomonas syringae species complex.</title>
        <authorList>
            <person name="Dillon M."/>
            <person name="Thakur S."/>
            <person name="Almeida R.N.D."/>
            <person name="Weir B.S."/>
            <person name="Guttman D.S."/>
        </authorList>
    </citation>
    <scope>NUCLEOTIDE SEQUENCE [LARGE SCALE GENOMIC DNA]</scope>
    <source>
        <strain evidence="1 2">1089_5</strain>
    </source>
</reference>
<dbReference type="EMBL" id="RBPL01000106">
    <property type="protein sequence ID" value="RMN92870.1"/>
    <property type="molecule type" value="Genomic_DNA"/>
</dbReference>
<accession>A0A3M3R8P8</accession>